<feature type="compositionally biased region" description="Acidic residues" evidence="4">
    <location>
        <begin position="327"/>
        <end position="338"/>
    </location>
</feature>
<evidence type="ECO:0000256" key="2">
    <source>
        <dbReference type="ARBA" id="ARBA00022999"/>
    </source>
</evidence>
<dbReference type="InterPro" id="IPR001849">
    <property type="entry name" value="PH_domain"/>
</dbReference>
<evidence type="ECO:0000313" key="8">
    <source>
        <dbReference type="Proteomes" id="UP001152803"/>
    </source>
</evidence>
<evidence type="ECO:0000256" key="3">
    <source>
        <dbReference type="PROSITE-ProRule" id="PRU00191"/>
    </source>
</evidence>
<dbReference type="Gene3D" id="3.30.505.10">
    <property type="entry name" value="SH2 domain"/>
    <property type="match status" value="1"/>
</dbReference>
<proteinExistence type="predicted"/>
<protein>
    <recommendedName>
        <fullName evidence="9">Signal-transducing adaptor protein 1</fullName>
    </recommendedName>
</protein>
<dbReference type="Pfam" id="PF00017">
    <property type="entry name" value="SH2"/>
    <property type="match status" value="1"/>
</dbReference>
<dbReference type="AlphaFoldDB" id="A0A9Q1DHP5"/>
<dbReference type="PROSITE" id="PS50001">
    <property type="entry name" value="SH2"/>
    <property type="match status" value="1"/>
</dbReference>
<keyword evidence="1" id="KW-0597">Phosphoprotein</keyword>
<dbReference type="GO" id="GO:0050861">
    <property type="term" value="P:positive regulation of B cell receptor signaling pathway"/>
    <property type="evidence" value="ECO:0007669"/>
    <property type="project" value="TreeGrafter"/>
</dbReference>
<evidence type="ECO:0000256" key="4">
    <source>
        <dbReference type="SAM" id="MobiDB-lite"/>
    </source>
</evidence>
<comment type="caution">
    <text evidence="7">The sequence shown here is derived from an EMBL/GenBank/DDBJ whole genome shotgun (WGS) entry which is preliminary data.</text>
</comment>
<dbReference type="EMBL" id="JAFJMO010000008">
    <property type="protein sequence ID" value="KAJ8269495.1"/>
    <property type="molecule type" value="Genomic_DNA"/>
</dbReference>
<dbReference type="Gene3D" id="2.30.29.30">
    <property type="entry name" value="Pleckstrin-homology domain (PH domain)/Phosphotyrosine-binding domain (PTB)"/>
    <property type="match status" value="1"/>
</dbReference>
<dbReference type="InterPro" id="IPR011993">
    <property type="entry name" value="PH-like_dom_sf"/>
</dbReference>
<name>A0A9Q1DHP5_CONCO</name>
<sequence length="345" mass="39276">MAAISPVSRVIIKRRDKITALPLYYFGYLLKKYTGEKNYKQYFGELRGSTIFLYTDDTHDTYSERVELQNLVSIDTTKTKGGLTIFTLQLQHEEIQLMIDNADTVEVWRGFIMTVAKLEIPRRLQLLPGQRLRLEEVLEKERQRTAPPLQPITSDPNCCRWCLLPPSPLVSTETYDDIHTLPLCFFSVTRQEAEEMLAQHPQKGNIILRPATDTVNYAITVRMVINSGPTVKHYKVRSEKSGFLIELDEPVTVPSLRDVVNHFVKTTSHCLQPYTETEDYDTCIEVSPTSSVSPLKSPPARVAPRIRAGLTPPTATCQPLPQKPLEEENTYLDPDLIEQDSRGIE</sequence>
<dbReference type="PROSITE" id="PS50003">
    <property type="entry name" value="PH_DOMAIN"/>
    <property type="match status" value="1"/>
</dbReference>
<dbReference type="GO" id="GO:0035591">
    <property type="term" value="F:signaling adaptor activity"/>
    <property type="evidence" value="ECO:0007669"/>
    <property type="project" value="InterPro"/>
</dbReference>
<evidence type="ECO:0000313" key="7">
    <source>
        <dbReference type="EMBL" id="KAJ8269495.1"/>
    </source>
</evidence>
<reference evidence="7" key="1">
    <citation type="journal article" date="2023" name="Science">
        <title>Genome structures resolve the early diversification of teleost fishes.</title>
        <authorList>
            <person name="Parey E."/>
            <person name="Louis A."/>
            <person name="Montfort J."/>
            <person name="Bouchez O."/>
            <person name="Roques C."/>
            <person name="Iampietro C."/>
            <person name="Lluch J."/>
            <person name="Castinel A."/>
            <person name="Donnadieu C."/>
            <person name="Desvignes T."/>
            <person name="Floi Bucao C."/>
            <person name="Jouanno E."/>
            <person name="Wen M."/>
            <person name="Mejri S."/>
            <person name="Dirks R."/>
            <person name="Jansen H."/>
            <person name="Henkel C."/>
            <person name="Chen W.J."/>
            <person name="Zahm M."/>
            <person name="Cabau C."/>
            <person name="Klopp C."/>
            <person name="Thompson A.W."/>
            <person name="Robinson-Rechavi M."/>
            <person name="Braasch I."/>
            <person name="Lecointre G."/>
            <person name="Bobe J."/>
            <person name="Postlethwait J.H."/>
            <person name="Berthelot C."/>
            <person name="Roest Crollius H."/>
            <person name="Guiguen Y."/>
        </authorList>
    </citation>
    <scope>NUCLEOTIDE SEQUENCE</scope>
    <source>
        <strain evidence="7">Concon-B</strain>
    </source>
</reference>
<evidence type="ECO:0000259" key="5">
    <source>
        <dbReference type="PROSITE" id="PS50001"/>
    </source>
</evidence>
<dbReference type="PANTHER" id="PTHR16186">
    <property type="entry name" value="SIGNAL-TRANSDUCING ADAPTOR PROTEIN-RELATED"/>
    <property type="match status" value="1"/>
</dbReference>
<keyword evidence="8" id="KW-1185">Reference proteome</keyword>
<dbReference type="GO" id="GO:0019901">
    <property type="term" value="F:protein kinase binding"/>
    <property type="evidence" value="ECO:0007669"/>
    <property type="project" value="TreeGrafter"/>
</dbReference>
<evidence type="ECO:0000256" key="1">
    <source>
        <dbReference type="ARBA" id="ARBA00022553"/>
    </source>
</evidence>
<feature type="domain" description="PH" evidence="6">
    <location>
        <begin position="22"/>
        <end position="117"/>
    </location>
</feature>
<evidence type="ECO:0000259" key="6">
    <source>
        <dbReference type="PROSITE" id="PS50003"/>
    </source>
</evidence>
<accession>A0A9Q1DHP5</accession>
<dbReference type="Proteomes" id="UP001152803">
    <property type="component" value="Unassembled WGS sequence"/>
</dbReference>
<dbReference type="PANTHER" id="PTHR16186:SF10">
    <property type="entry name" value="SIGNAL-TRANSDUCING ADAPTOR PROTEIN 1"/>
    <property type="match status" value="1"/>
</dbReference>
<dbReference type="SMART" id="SM00252">
    <property type="entry name" value="SH2"/>
    <property type="match status" value="1"/>
</dbReference>
<evidence type="ECO:0008006" key="9">
    <source>
        <dbReference type="Google" id="ProtNLM"/>
    </source>
</evidence>
<dbReference type="SUPFAM" id="SSF50729">
    <property type="entry name" value="PH domain-like"/>
    <property type="match status" value="1"/>
</dbReference>
<dbReference type="OrthoDB" id="6086001at2759"/>
<feature type="region of interest" description="Disordered" evidence="4">
    <location>
        <begin position="287"/>
        <end position="345"/>
    </location>
</feature>
<feature type="domain" description="SH2" evidence="5">
    <location>
        <begin position="173"/>
        <end position="263"/>
    </location>
</feature>
<dbReference type="InterPro" id="IPR036860">
    <property type="entry name" value="SH2_dom_sf"/>
</dbReference>
<dbReference type="GO" id="GO:0007169">
    <property type="term" value="P:cell surface receptor protein tyrosine kinase signaling pathway"/>
    <property type="evidence" value="ECO:0007669"/>
    <property type="project" value="TreeGrafter"/>
</dbReference>
<dbReference type="InterPro" id="IPR000980">
    <property type="entry name" value="SH2"/>
</dbReference>
<dbReference type="InterPro" id="IPR039111">
    <property type="entry name" value="STAP1/STAP2"/>
</dbReference>
<gene>
    <name evidence="7" type="ORF">COCON_G00121020</name>
</gene>
<dbReference type="SUPFAM" id="SSF55550">
    <property type="entry name" value="SH2 domain"/>
    <property type="match status" value="1"/>
</dbReference>
<keyword evidence="2 3" id="KW-0727">SH2 domain</keyword>
<organism evidence="7 8">
    <name type="scientific">Conger conger</name>
    <name type="common">Conger eel</name>
    <name type="synonym">Muraena conger</name>
    <dbReference type="NCBI Taxonomy" id="82655"/>
    <lineage>
        <taxon>Eukaryota</taxon>
        <taxon>Metazoa</taxon>
        <taxon>Chordata</taxon>
        <taxon>Craniata</taxon>
        <taxon>Vertebrata</taxon>
        <taxon>Euteleostomi</taxon>
        <taxon>Actinopterygii</taxon>
        <taxon>Neopterygii</taxon>
        <taxon>Teleostei</taxon>
        <taxon>Anguilliformes</taxon>
        <taxon>Congridae</taxon>
        <taxon>Conger</taxon>
    </lineage>
</organism>